<dbReference type="EMBL" id="RAWM01000115">
    <property type="protein sequence ID" value="RKH62255.1"/>
    <property type="molecule type" value="Genomic_DNA"/>
</dbReference>
<dbReference type="InterPro" id="IPR010982">
    <property type="entry name" value="Lambda_DNA-bd_dom_sf"/>
</dbReference>
<dbReference type="AlphaFoldDB" id="A0A3A8Q7S6"/>
<dbReference type="Proteomes" id="UP000282656">
    <property type="component" value="Unassembled WGS sequence"/>
</dbReference>
<gene>
    <name evidence="2" type="ORF">D7X96_30120</name>
</gene>
<dbReference type="SMART" id="SM00530">
    <property type="entry name" value="HTH_XRE"/>
    <property type="match status" value="1"/>
</dbReference>
<dbReference type="RefSeq" id="WP_121722899.1">
    <property type="nucleotide sequence ID" value="NZ_RAWM01000115.1"/>
</dbReference>
<evidence type="ECO:0000259" key="1">
    <source>
        <dbReference type="PROSITE" id="PS50943"/>
    </source>
</evidence>
<comment type="caution">
    <text evidence="2">The sequence shown here is derived from an EMBL/GenBank/DDBJ whole genome shotgun (WGS) entry which is preliminary data.</text>
</comment>
<dbReference type="InterPro" id="IPR001387">
    <property type="entry name" value="Cro/C1-type_HTH"/>
</dbReference>
<protein>
    <submittedName>
        <fullName evidence="2">Transcriptional regulator</fullName>
    </submittedName>
</protein>
<organism evidence="2 3">
    <name type="scientific">Corallococcus interemptor</name>
    <dbReference type="NCBI Taxonomy" id="2316720"/>
    <lineage>
        <taxon>Bacteria</taxon>
        <taxon>Pseudomonadati</taxon>
        <taxon>Myxococcota</taxon>
        <taxon>Myxococcia</taxon>
        <taxon>Myxococcales</taxon>
        <taxon>Cystobacterineae</taxon>
        <taxon>Myxococcaceae</taxon>
        <taxon>Corallococcus</taxon>
    </lineage>
</organism>
<evidence type="ECO:0000313" key="3">
    <source>
        <dbReference type="Proteomes" id="UP000282656"/>
    </source>
</evidence>
<evidence type="ECO:0000313" key="2">
    <source>
        <dbReference type="EMBL" id="RKH62255.1"/>
    </source>
</evidence>
<dbReference type="Gene3D" id="1.10.260.40">
    <property type="entry name" value="lambda repressor-like DNA-binding domains"/>
    <property type="match status" value="1"/>
</dbReference>
<dbReference type="Pfam" id="PF13560">
    <property type="entry name" value="HTH_31"/>
    <property type="match status" value="1"/>
</dbReference>
<dbReference type="PROSITE" id="PS50943">
    <property type="entry name" value="HTH_CROC1"/>
    <property type="match status" value="1"/>
</dbReference>
<reference evidence="3" key="1">
    <citation type="submission" date="2018-09" db="EMBL/GenBank/DDBJ databases">
        <authorList>
            <person name="Livingstone P.G."/>
            <person name="Whitworth D.E."/>
        </authorList>
    </citation>
    <scope>NUCLEOTIDE SEQUENCE [LARGE SCALE GENOMIC DNA]</scope>
    <source>
        <strain evidence="3">AB047A</strain>
    </source>
</reference>
<feature type="domain" description="HTH cro/C1-type" evidence="1">
    <location>
        <begin position="16"/>
        <end position="71"/>
    </location>
</feature>
<sequence length="84" mass="9421">MARPEISWLQPLAEAVRTQRTKLRLTQQQVSVLAGCGPVFIYDVESGRKATLRLDKLLDVLHVLGLQLTLEPGQQRLRVSEPTS</sequence>
<dbReference type="GO" id="GO:0003677">
    <property type="term" value="F:DNA binding"/>
    <property type="evidence" value="ECO:0007669"/>
    <property type="project" value="InterPro"/>
</dbReference>
<dbReference type="CDD" id="cd00093">
    <property type="entry name" value="HTH_XRE"/>
    <property type="match status" value="1"/>
</dbReference>
<accession>A0A3A8Q7S6</accession>
<keyword evidence="3" id="KW-1185">Reference proteome</keyword>
<dbReference type="SUPFAM" id="SSF47413">
    <property type="entry name" value="lambda repressor-like DNA-binding domains"/>
    <property type="match status" value="1"/>
</dbReference>
<name>A0A3A8Q7S6_9BACT</name>
<proteinExistence type="predicted"/>